<name>A0A7V2AZ13_RHOMR</name>
<feature type="transmembrane region" description="Helical" evidence="8">
    <location>
        <begin position="337"/>
        <end position="358"/>
    </location>
</feature>
<keyword evidence="6 8" id="KW-1133">Transmembrane helix</keyword>
<dbReference type="InterPro" id="IPR045861">
    <property type="entry name" value="CorA_cytoplasmic_dom"/>
</dbReference>
<evidence type="ECO:0000256" key="5">
    <source>
        <dbReference type="ARBA" id="ARBA00022692"/>
    </source>
</evidence>
<dbReference type="GO" id="GO:0015095">
    <property type="term" value="F:magnesium ion transmembrane transporter activity"/>
    <property type="evidence" value="ECO:0007669"/>
    <property type="project" value="UniProtKB-UniRule"/>
</dbReference>
<dbReference type="AlphaFoldDB" id="A0A7V2AZ13"/>
<dbReference type="Gene3D" id="3.30.460.20">
    <property type="entry name" value="CorA soluble domain-like"/>
    <property type="match status" value="1"/>
</dbReference>
<feature type="transmembrane region" description="Helical" evidence="8">
    <location>
        <begin position="305"/>
        <end position="325"/>
    </location>
</feature>
<keyword evidence="7 8" id="KW-0472">Membrane</keyword>
<dbReference type="InterPro" id="IPR045863">
    <property type="entry name" value="CorA_TM1_TM2"/>
</dbReference>
<evidence type="ECO:0000313" key="9">
    <source>
        <dbReference type="EMBL" id="HER95251.1"/>
    </source>
</evidence>
<dbReference type="InterPro" id="IPR004488">
    <property type="entry name" value="Mg/Co-transport_prot_CorA"/>
</dbReference>
<protein>
    <recommendedName>
        <fullName evidence="8">Magnesium transport protein CorA</fullName>
    </recommendedName>
</protein>
<dbReference type="PANTHER" id="PTHR46494">
    <property type="entry name" value="CORA FAMILY METAL ION TRANSPORTER (EUROFUNG)"/>
    <property type="match status" value="1"/>
</dbReference>
<evidence type="ECO:0000256" key="1">
    <source>
        <dbReference type="ARBA" id="ARBA00004651"/>
    </source>
</evidence>
<dbReference type="Pfam" id="PF01544">
    <property type="entry name" value="CorA"/>
    <property type="match status" value="1"/>
</dbReference>
<dbReference type="EMBL" id="DSGB01000002">
    <property type="protein sequence ID" value="HER95251.1"/>
    <property type="molecule type" value="Genomic_DNA"/>
</dbReference>
<keyword evidence="5 8" id="KW-0812">Transmembrane</keyword>
<dbReference type="GO" id="GO:0005886">
    <property type="term" value="C:plasma membrane"/>
    <property type="evidence" value="ECO:0007669"/>
    <property type="project" value="UniProtKB-SubCell"/>
</dbReference>
<comment type="subcellular location">
    <subcellularLocation>
        <location evidence="1">Cell membrane</location>
        <topology evidence="1">Multi-pass membrane protein</topology>
    </subcellularLocation>
    <subcellularLocation>
        <location evidence="8">Membrane</location>
        <topology evidence="8">Multi-pass membrane protein</topology>
    </subcellularLocation>
</comment>
<evidence type="ECO:0000256" key="2">
    <source>
        <dbReference type="ARBA" id="ARBA00009765"/>
    </source>
</evidence>
<evidence type="ECO:0000256" key="7">
    <source>
        <dbReference type="ARBA" id="ARBA00023136"/>
    </source>
</evidence>
<dbReference type="NCBIfam" id="TIGR00383">
    <property type="entry name" value="corA"/>
    <property type="match status" value="1"/>
</dbReference>
<dbReference type="SUPFAM" id="SSF143865">
    <property type="entry name" value="CorA soluble domain-like"/>
    <property type="match status" value="1"/>
</dbReference>
<comment type="function">
    <text evidence="8">Mediates influx of magnesium ions.</text>
</comment>
<gene>
    <name evidence="8 9" type="primary">corA</name>
    <name evidence="9" type="ORF">ENO59_01825</name>
</gene>
<dbReference type="Gene3D" id="1.20.58.340">
    <property type="entry name" value="Magnesium transport protein CorA, transmembrane region"/>
    <property type="match status" value="2"/>
</dbReference>
<reference evidence="9" key="1">
    <citation type="journal article" date="2020" name="mSystems">
        <title>Genome- and Community-Level Interaction Insights into Carbon Utilization and Element Cycling Functions of Hydrothermarchaeota in Hydrothermal Sediment.</title>
        <authorList>
            <person name="Zhou Z."/>
            <person name="Liu Y."/>
            <person name="Xu W."/>
            <person name="Pan J."/>
            <person name="Luo Z.H."/>
            <person name="Li M."/>
        </authorList>
    </citation>
    <scope>NUCLEOTIDE SEQUENCE [LARGE SCALE GENOMIC DNA]</scope>
    <source>
        <strain evidence="9">SpSt-143</strain>
    </source>
</reference>
<comment type="similarity">
    <text evidence="2 8">Belongs to the CorA metal ion transporter (MIT) (TC 1.A.35) family.</text>
</comment>
<keyword evidence="8" id="KW-0460">Magnesium</keyword>
<keyword evidence="4 8" id="KW-1003">Cell membrane</keyword>
<dbReference type="PANTHER" id="PTHR46494:SF1">
    <property type="entry name" value="CORA FAMILY METAL ION TRANSPORTER (EUROFUNG)"/>
    <property type="match status" value="1"/>
</dbReference>
<evidence type="ECO:0000256" key="3">
    <source>
        <dbReference type="ARBA" id="ARBA00022448"/>
    </source>
</evidence>
<dbReference type="GO" id="GO:0000287">
    <property type="term" value="F:magnesium ion binding"/>
    <property type="evidence" value="ECO:0007669"/>
    <property type="project" value="TreeGrafter"/>
</dbReference>
<dbReference type="FunFam" id="1.20.58.340:FF:000012">
    <property type="entry name" value="Magnesium transport protein CorA"/>
    <property type="match status" value="1"/>
</dbReference>
<dbReference type="InterPro" id="IPR002523">
    <property type="entry name" value="MgTranspt_CorA/ZnTranspt_ZntB"/>
</dbReference>
<dbReference type="GO" id="GO:0050897">
    <property type="term" value="F:cobalt ion binding"/>
    <property type="evidence" value="ECO:0007669"/>
    <property type="project" value="TreeGrafter"/>
</dbReference>
<proteinExistence type="inferred from homology"/>
<evidence type="ECO:0000256" key="8">
    <source>
        <dbReference type="RuleBase" id="RU362010"/>
    </source>
</evidence>
<keyword evidence="3 8" id="KW-0813">Transport</keyword>
<keyword evidence="8" id="KW-0406">Ion transport</keyword>
<dbReference type="CDD" id="cd12828">
    <property type="entry name" value="TmCorA-like_1"/>
    <property type="match status" value="1"/>
</dbReference>
<evidence type="ECO:0000256" key="6">
    <source>
        <dbReference type="ARBA" id="ARBA00022989"/>
    </source>
</evidence>
<evidence type="ECO:0000256" key="4">
    <source>
        <dbReference type="ARBA" id="ARBA00022475"/>
    </source>
</evidence>
<organism evidence="9">
    <name type="scientific">Rhodothermus marinus</name>
    <name type="common">Rhodothermus obamensis</name>
    <dbReference type="NCBI Taxonomy" id="29549"/>
    <lineage>
        <taxon>Bacteria</taxon>
        <taxon>Pseudomonadati</taxon>
        <taxon>Rhodothermota</taxon>
        <taxon>Rhodothermia</taxon>
        <taxon>Rhodothermales</taxon>
        <taxon>Rhodothermaceae</taxon>
        <taxon>Rhodothermus</taxon>
    </lineage>
</organism>
<comment type="caution">
    <text evidence="9">The sequence shown here is derived from an EMBL/GenBank/DDBJ whole genome shotgun (WGS) entry which is preliminary data.</text>
</comment>
<dbReference type="GO" id="GO:0015087">
    <property type="term" value="F:cobalt ion transmembrane transporter activity"/>
    <property type="evidence" value="ECO:0007669"/>
    <property type="project" value="UniProtKB-UniRule"/>
</dbReference>
<dbReference type="SUPFAM" id="SSF144083">
    <property type="entry name" value="Magnesium transport protein CorA, transmembrane region"/>
    <property type="match status" value="1"/>
</dbReference>
<sequence length="363" mass="41781">MTQALSQFRHMLARRRRKVGLPPGTLLPPEVPPTEPVTLHLIAYDAEQLFERSLRPDELEGVLAETSRPAVTWIDVTGLHDIELIHQLGKLLSIHPLTLEDIVSIGQRPKFEEGQGYLYVVCHMLTFNEVQGLVEAEQISLILTQDLVLTLQERPGDVFDPIRVRLRQQVGRLRQRDASYLAYALLDVVVDHYFVVLEAISERAEQLEAHILEDPSPQVQRALASLRRELIAMRRAVWPLREVFSELQRLESPLLAPETRTFLRDTYDHVVQVIDIIESLRELLAGLTDVYLSRLSHRMNEIMKVLTMVGTIFIPLTFLAGIYGMNFRYMPELEWRYGYPAVLLLMLGLGLGMLYGFWRRGWL</sequence>
<accession>A0A7V2AZ13</accession>